<dbReference type="Gene3D" id="2.60.120.10">
    <property type="entry name" value="Jelly Rolls"/>
    <property type="match status" value="1"/>
</dbReference>
<dbReference type="SUPFAM" id="SSF46785">
    <property type="entry name" value="Winged helix' DNA-binding domain"/>
    <property type="match status" value="1"/>
</dbReference>
<name>A0A4R6SMR2_LABRH</name>
<protein>
    <submittedName>
        <fullName evidence="7">CRP-like cAMP-binding protein</fullName>
    </submittedName>
</protein>
<dbReference type="InterPro" id="IPR018490">
    <property type="entry name" value="cNMP-bd_dom_sf"/>
</dbReference>
<feature type="domain" description="Cyclic nucleotide-binding" evidence="5">
    <location>
        <begin position="32"/>
        <end position="152"/>
    </location>
</feature>
<dbReference type="GO" id="GO:0005829">
    <property type="term" value="C:cytosol"/>
    <property type="evidence" value="ECO:0007669"/>
    <property type="project" value="TreeGrafter"/>
</dbReference>
<dbReference type="InterPro" id="IPR036388">
    <property type="entry name" value="WH-like_DNA-bd_sf"/>
</dbReference>
<feature type="domain" description="HTH crp-type" evidence="6">
    <location>
        <begin position="166"/>
        <end position="239"/>
    </location>
</feature>
<dbReference type="PANTHER" id="PTHR24567">
    <property type="entry name" value="CRP FAMILY TRANSCRIPTIONAL REGULATORY PROTEIN"/>
    <property type="match status" value="1"/>
</dbReference>
<organism evidence="7 8">
    <name type="scientific">Labedaea rhizosphaerae</name>
    <dbReference type="NCBI Taxonomy" id="598644"/>
    <lineage>
        <taxon>Bacteria</taxon>
        <taxon>Bacillati</taxon>
        <taxon>Actinomycetota</taxon>
        <taxon>Actinomycetes</taxon>
        <taxon>Pseudonocardiales</taxon>
        <taxon>Pseudonocardiaceae</taxon>
        <taxon>Labedaea</taxon>
    </lineage>
</organism>
<dbReference type="GO" id="GO:0003677">
    <property type="term" value="F:DNA binding"/>
    <property type="evidence" value="ECO:0007669"/>
    <property type="project" value="UniProtKB-KW"/>
</dbReference>
<keyword evidence="8" id="KW-1185">Reference proteome</keyword>
<dbReference type="InterPro" id="IPR014710">
    <property type="entry name" value="RmlC-like_jellyroll"/>
</dbReference>
<dbReference type="PROSITE" id="PS50042">
    <property type="entry name" value="CNMP_BINDING_3"/>
    <property type="match status" value="1"/>
</dbReference>
<feature type="compositionally biased region" description="Low complexity" evidence="4">
    <location>
        <begin position="14"/>
        <end position="26"/>
    </location>
</feature>
<dbReference type="Pfam" id="PF00027">
    <property type="entry name" value="cNMP_binding"/>
    <property type="match status" value="1"/>
</dbReference>
<reference evidence="7 8" key="1">
    <citation type="submission" date="2019-03" db="EMBL/GenBank/DDBJ databases">
        <title>Genomic Encyclopedia of Type Strains, Phase IV (KMG-IV): sequencing the most valuable type-strain genomes for metagenomic binning, comparative biology and taxonomic classification.</title>
        <authorList>
            <person name="Goeker M."/>
        </authorList>
    </citation>
    <scope>NUCLEOTIDE SEQUENCE [LARGE SCALE GENOMIC DNA]</scope>
    <source>
        <strain evidence="7 8">DSM 45361</strain>
    </source>
</reference>
<dbReference type="InterPro" id="IPR000595">
    <property type="entry name" value="cNMP-bd_dom"/>
</dbReference>
<feature type="region of interest" description="Disordered" evidence="4">
    <location>
        <begin position="1"/>
        <end position="29"/>
    </location>
</feature>
<dbReference type="SMART" id="SM00100">
    <property type="entry name" value="cNMP"/>
    <property type="match status" value="1"/>
</dbReference>
<dbReference type="SMART" id="SM00419">
    <property type="entry name" value="HTH_CRP"/>
    <property type="match status" value="1"/>
</dbReference>
<evidence type="ECO:0000256" key="2">
    <source>
        <dbReference type="ARBA" id="ARBA00023125"/>
    </source>
</evidence>
<dbReference type="CDD" id="cd00038">
    <property type="entry name" value="CAP_ED"/>
    <property type="match status" value="1"/>
</dbReference>
<evidence type="ECO:0000259" key="6">
    <source>
        <dbReference type="PROSITE" id="PS51063"/>
    </source>
</evidence>
<evidence type="ECO:0000313" key="7">
    <source>
        <dbReference type="EMBL" id="TDQ04632.1"/>
    </source>
</evidence>
<proteinExistence type="predicted"/>
<evidence type="ECO:0000259" key="5">
    <source>
        <dbReference type="PROSITE" id="PS50042"/>
    </source>
</evidence>
<sequence>MPARPEPNGSEPTGSGPNGSDPNGSDIVPGTLLSHLHPDARASLLAAGVRRRFDSGETLLHQGDPTDHVLVLRSGWVRVSATTTDGQAVLLALRGPGDVLGELAALHGWPRTATVRALEPVVVAQFRAPVFLEVLHRQPAVAVALLKQLSTRLRDAERARVDSATLDVAHRVAAHVLRLAEQHGEAEGRVIVVRMPLTQQDIADQIGASRRAVARALGTLRERRVVTTGRRLITVHQPDVLRAFTASAPNGT</sequence>
<dbReference type="EMBL" id="SNXZ01000001">
    <property type="protein sequence ID" value="TDQ04632.1"/>
    <property type="molecule type" value="Genomic_DNA"/>
</dbReference>
<dbReference type="PRINTS" id="PR00103">
    <property type="entry name" value="CAMPKINASE"/>
</dbReference>
<evidence type="ECO:0000256" key="3">
    <source>
        <dbReference type="ARBA" id="ARBA00023163"/>
    </source>
</evidence>
<comment type="caution">
    <text evidence="7">The sequence shown here is derived from an EMBL/GenBank/DDBJ whole genome shotgun (WGS) entry which is preliminary data.</text>
</comment>
<dbReference type="InterPro" id="IPR036390">
    <property type="entry name" value="WH_DNA-bd_sf"/>
</dbReference>
<evidence type="ECO:0000256" key="4">
    <source>
        <dbReference type="SAM" id="MobiDB-lite"/>
    </source>
</evidence>
<keyword evidence="3" id="KW-0804">Transcription</keyword>
<dbReference type="Pfam" id="PF13545">
    <property type="entry name" value="HTH_Crp_2"/>
    <property type="match status" value="1"/>
</dbReference>
<dbReference type="PANTHER" id="PTHR24567:SF74">
    <property type="entry name" value="HTH-TYPE TRANSCRIPTIONAL REGULATOR ARCR"/>
    <property type="match status" value="1"/>
</dbReference>
<dbReference type="AlphaFoldDB" id="A0A4R6SMR2"/>
<dbReference type="OrthoDB" id="41390at2"/>
<keyword evidence="2" id="KW-0238">DNA-binding</keyword>
<dbReference type="Gene3D" id="1.10.10.10">
    <property type="entry name" value="Winged helix-like DNA-binding domain superfamily/Winged helix DNA-binding domain"/>
    <property type="match status" value="1"/>
</dbReference>
<dbReference type="PROSITE" id="PS51063">
    <property type="entry name" value="HTH_CRP_2"/>
    <property type="match status" value="1"/>
</dbReference>
<dbReference type="InterPro" id="IPR012318">
    <property type="entry name" value="HTH_CRP"/>
</dbReference>
<evidence type="ECO:0000256" key="1">
    <source>
        <dbReference type="ARBA" id="ARBA00023015"/>
    </source>
</evidence>
<gene>
    <name evidence="7" type="ORF">EV186_101586</name>
</gene>
<keyword evidence="1" id="KW-0805">Transcription regulation</keyword>
<dbReference type="Proteomes" id="UP000295444">
    <property type="component" value="Unassembled WGS sequence"/>
</dbReference>
<accession>A0A4R6SMR2</accession>
<dbReference type="GO" id="GO:0003700">
    <property type="term" value="F:DNA-binding transcription factor activity"/>
    <property type="evidence" value="ECO:0007669"/>
    <property type="project" value="TreeGrafter"/>
</dbReference>
<dbReference type="InterPro" id="IPR050397">
    <property type="entry name" value="Env_Response_Regulators"/>
</dbReference>
<dbReference type="SUPFAM" id="SSF51206">
    <property type="entry name" value="cAMP-binding domain-like"/>
    <property type="match status" value="1"/>
</dbReference>
<evidence type="ECO:0000313" key="8">
    <source>
        <dbReference type="Proteomes" id="UP000295444"/>
    </source>
</evidence>